<dbReference type="AlphaFoldDB" id="A0A3G9G8M7"/>
<name>A0A3G9G8M7_9CAUL</name>
<protein>
    <submittedName>
        <fullName evidence="1">ATPase involved in chromosome partitioning</fullName>
    </submittedName>
</protein>
<organism evidence="1 2">
    <name type="scientific">Asticcacaulis excentricus</name>
    <dbReference type="NCBI Taxonomy" id="78587"/>
    <lineage>
        <taxon>Bacteria</taxon>
        <taxon>Pseudomonadati</taxon>
        <taxon>Pseudomonadota</taxon>
        <taxon>Alphaproteobacteria</taxon>
        <taxon>Caulobacterales</taxon>
        <taxon>Caulobacteraceae</taxon>
        <taxon>Asticcacaulis</taxon>
    </lineage>
</organism>
<reference evidence="2" key="1">
    <citation type="journal article" date="2017" name="Biotechnol. Biofuels">
        <title>Evaluation of environmental bacterial communities as a factor affecting the growth of duckweed Lemna minor.</title>
        <authorList>
            <person name="Ishizawa H."/>
            <person name="Kuroda M."/>
            <person name="Morikawa M."/>
            <person name="Ike M."/>
        </authorList>
    </citation>
    <scope>NUCLEOTIDE SEQUENCE [LARGE SCALE GENOMIC DNA]</scope>
    <source>
        <strain evidence="2">M6</strain>
    </source>
</reference>
<dbReference type="OrthoDB" id="13869at2"/>
<accession>A0A3G9G8M7</accession>
<dbReference type="EMBL" id="AP018828">
    <property type="protein sequence ID" value="BBF82385.1"/>
    <property type="molecule type" value="Genomic_DNA"/>
</dbReference>
<dbReference type="Proteomes" id="UP000278756">
    <property type="component" value="Chromosome 2"/>
</dbReference>
<dbReference type="InterPro" id="IPR050678">
    <property type="entry name" value="DNA_Partitioning_ATPase"/>
</dbReference>
<sequence>MSNARILVFGNEKGGAGKSTVAMHVAAALLHQGKRVAIIDLDLRQRSLAHFFENRKKWAAANEKILPHAVEPFLHKNPAELVKVPDAEAKAAFDRALSEAIDVADYVIIDTPGGDSFLSRRAHAVAHVIITPMNDSFIDFDLLGQVDPVTLDVKRPSIYAETVWNSRKVRATWDGKTIDWIVLRNRLATNQARNAKRIDDRLQALGKRIGFRVAAGLRDRVLYRELFPFGLTVLDLSEDIKPVAVSMAHVSARAEIRAVMLALDLENAAAVSEQLTELGPQLETDEDDFEAAE</sequence>
<reference evidence="2" key="2">
    <citation type="journal article" date="2017" name="Plant Physiol. Biochem.">
        <title>Differential oxidative and antioxidative response of duckweed Lemna minor toward plant growth promoting/inhibiting bacteria.</title>
        <authorList>
            <person name="Ishizawa H."/>
            <person name="Kuroda M."/>
            <person name="Morikawa M."/>
            <person name="Ike M."/>
        </authorList>
    </citation>
    <scope>NUCLEOTIDE SEQUENCE [LARGE SCALE GENOMIC DNA]</scope>
    <source>
        <strain evidence="2">M6</strain>
    </source>
</reference>
<dbReference type="SUPFAM" id="SSF52540">
    <property type="entry name" value="P-loop containing nucleoside triphosphate hydrolases"/>
    <property type="match status" value="1"/>
</dbReference>
<dbReference type="CDD" id="cd02042">
    <property type="entry name" value="ParAB_family"/>
    <property type="match status" value="1"/>
</dbReference>
<dbReference type="InterPro" id="IPR027417">
    <property type="entry name" value="P-loop_NTPase"/>
</dbReference>
<dbReference type="PANTHER" id="PTHR13696">
    <property type="entry name" value="P-LOOP CONTAINING NUCLEOSIDE TRIPHOSPHATE HYDROLASE"/>
    <property type="match status" value="1"/>
</dbReference>
<dbReference type="InterPro" id="IPR015223">
    <property type="entry name" value="MipZ"/>
</dbReference>
<evidence type="ECO:0000313" key="1">
    <source>
        <dbReference type="EMBL" id="BBF82385.1"/>
    </source>
</evidence>
<proteinExistence type="predicted"/>
<dbReference type="PANTHER" id="PTHR13696:SF96">
    <property type="entry name" value="COBQ_COBB_MIND_PARA NUCLEOTIDE BINDING DOMAIN-CONTAINING PROTEIN"/>
    <property type="match status" value="1"/>
</dbReference>
<dbReference type="Gene3D" id="3.40.50.300">
    <property type="entry name" value="P-loop containing nucleotide triphosphate hydrolases"/>
    <property type="match status" value="1"/>
</dbReference>
<evidence type="ECO:0000313" key="2">
    <source>
        <dbReference type="Proteomes" id="UP000278756"/>
    </source>
</evidence>
<dbReference type="Pfam" id="PF09140">
    <property type="entry name" value="MipZ"/>
    <property type="match status" value="1"/>
</dbReference>
<dbReference type="RefSeq" id="WP_126423975.1">
    <property type="nucleotide sequence ID" value="NZ_AP018828.1"/>
</dbReference>
<gene>
    <name evidence="1" type="ORF">EM6_3022</name>
</gene>